<feature type="domain" description="Hydantoinase A/oxoprolinase" evidence="1">
    <location>
        <begin position="198"/>
        <end position="367"/>
    </location>
</feature>
<dbReference type="Gene3D" id="3.30.420.40">
    <property type="match status" value="1"/>
</dbReference>
<protein>
    <submittedName>
        <fullName evidence="3">Hydantoinase subunit beta</fullName>
    </submittedName>
</protein>
<gene>
    <name evidence="3" type="ORF">CJ198_00215</name>
</gene>
<dbReference type="InterPro" id="IPR043129">
    <property type="entry name" value="ATPase_NBD"/>
</dbReference>
<dbReference type="Pfam" id="PF01968">
    <property type="entry name" value="Hydantoinase_A"/>
    <property type="match status" value="1"/>
</dbReference>
<dbReference type="Proteomes" id="UP000235703">
    <property type="component" value="Unassembled WGS sequence"/>
</dbReference>
<dbReference type="InterPro" id="IPR002821">
    <property type="entry name" value="Hydantoinase_A"/>
</dbReference>
<proteinExistence type="predicted"/>
<feature type="domain" description="Hydantoinase/oxoprolinase N-terminal" evidence="2">
    <location>
        <begin position="9"/>
        <end position="179"/>
    </location>
</feature>
<comment type="caution">
    <text evidence="3">The sequence shown here is derived from an EMBL/GenBank/DDBJ whole genome shotgun (WGS) entry which is preliminary data.</text>
</comment>
<keyword evidence="4" id="KW-1185">Reference proteome</keyword>
<evidence type="ECO:0000259" key="2">
    <source>
        <dbReference type="Pfam" id="PF05378"/>
    </source>
</evidence>
<dbReference type="GO" id="GO:0016787">
    <property type="term" value="F:hydrolase activity"/>
    <property type="evidence" value="ECO:0007669"/>
    <property type="project" value="InterPro"/>
</dbReference>
<dbReference type="InterPro" id="IPR008040">
    <property type="entry name" value="Hydant_A_N"/>
</dbReference>
<dbReference type="InterPro" id="IPR045079">
    <property type="entry name" value="Oxoprolinase-like"/>
</dbReference>
<evidence type="ECO:0000313" key="3">
    <source>
        <dbReference type="EMBL" id="PMB99016.1"/>
    </source>
</evidence>
<dbReference type="EMBL" id="PNFZ01000001">
    <property type="protein sequence ID" value="PMB99016.1"/>
    <property type="molecule type" value="Genomic_DNA"/>
</dbReference>
<evidence type="ECO:0000313" key="4">
    <source>
        <dbReference type="Proteomes" id="UP000235703"/>
    </source>
</evidence>
<dbReference type="PANTHER" id="PTHR11365">
    <property type="entry name" value="5-OXOPROLINASE RELATED"/>
    <property type="match status" value="1"/>
</dbReference>
<name>A0A2N6PK17_9MICO</name>
<sequence length="519" mass="53663">MERLLTEYRLGIDVGGTNTDAVILDNATLEVISAVKSPTTKQTSDGVLISIDQVLQAAQIDPASIRFAMIGTTHATNAILERRDLGRVGVVRVAAPATTAVPPLEGWPDDLKSAIGAHSAIVGGGFEVDGRAIADIDEDEIRAACRRMRGSVDAVAIVGVFSPVDVSQEQRAGEIVVEELGVPVSLSAEIGSIGLLERESATILNASLMQTLCSMADGLRRALSERGISAHMFFGQNDGTLMEVDYALRYPVLTIGGGPTNSIRGAAHLSGLRDGIVVDVGGTTTDIGMLIDGFPRQSSEPFTLGGVRTNFRMPDILSIALGGGTVVREASDGIRLGPDSVGYRLPQESLSFGGDTLTATDVALAAGLATIDSAVDVALSADLVTSSRRAIREVLEDAIDQMKLSAAAVPVILVGGGGIIVGDELHGVSEIVKPLNLGAANAVGVALGDIAGEVEKIVAGGSSRESMRAVASAEAVERAVEAGADPETVVTTSIEELPVSYMEGESVRIVARAVGRLRA</sequence>
<accession>A0A2N6PK17</accession>
<dbReference type="SUPFAM" id="SSF53067">
    <property type="entry name" value="Actin-like ATPase domain"/>
    <property type="match status" value="2"/>
</dbReference>
<dbReference type="OrthoDB" id="9768323at2"/>
<organism evidence="3 4">
    <name type="scientific">Brevibacterium luteolum</name>
    <dbReference type="NCBI Taxonomy" id="199591"/>
    <lineage>
        <taxon>Bacteria</taxon>
        <taxon>Bacillati</taxon>
        <taxon>Actinomycetota</taxon>
        <taxon>Actinomycetes</taxon>
        <taxon>Micrococcales</taxon>
        <taxon>Brevibacteriaceae</taxon>
        <taxon>Brevibacterium</taxon>
    </lineage>
</organism>
<dbReference type="Pfam" id="PF05378">
    <property type="entry name" value="Hydant_A_N"/>
    <property type="match status" value="1"/>
</dbReference>
<dbReference type="PANTHER" id="PTHR11365:SF10">
    <property type="entry name" value="HYDANTOINASE_OXOPROLINASE"/>
    <property type="match status" value="1"/>
</dbReference>
<reference evidence="3 4" key="1">
    <citation type="submission" date="2017-09" db="EMBL/GenBank/DDBJ databases">
        <title>Bacterial strain isolated from the female urinary microbiota.</title>
        <authorList>
            <person name="Thomas-White K."/>
            <person name="Kumar N."/>
            <person name="Forster S."/>
            <person name="Putonti C."/>
            <person name="Lawley T."/>
            <person name="Wolfe A.J."/>
        </authorList>
    </citation>
    <scope>NUCLEOTIDE SEQUENCE [LARGE SCALE GENOMIC DNA]</scope>
    <source>
        <strain evidence="3 4">UMB0680</strain>
    </source>
</reference>
<evidence type="ECO:0000259" key="1">
    <source>
        <dbReference type="Pfam" id="PF01968"/>
    </source>
</evidence>
<dbReference type="AlphaFoldDB" id="A0A2N6PK17"/>